<organism evidence="8 9">
    <name type="scientific">Schaedlerella arabinosiphila</name>
    <dbReference type="NCBI Taxonomy" id="2044587"/>
    <lineage>
        <taxon>Bacteria</taxon>
        <taxon>Bacillati</taxon>
        <taxon>Bacillota</taxon>
        <taxon>Clostridia</taxon>
        <taxon>Lachnospirales</taxon>
        <taxon>Lachnospiraceae</taxon>
        <taxon>Schaedlerella</taxon>
    </lineage>
</organism>
<evidence type="ECO:0000256" key="6">
    <source>
        <dbReference type="PIRNR" id="PIRNR002889"/>
    </source>
</evidence>
<evidence type="ECO:0000256" key="1">
    <source>
        <dbReference type="ARBA" id="ARBA00004117"/>
    </source>
</evidence>
<dbReference type="PIRSF" id="PIRSF002889">
    <property type="entry name" value="Rod_FlgB"/>
    <property type="match status" value="1"/>
</dbReference>
<dbReference type="NCBIfam" id="TIGR01396">
    <property type="entry name" value="FlgB"/>
    <property type="match status" value="1"/>
</dbReference>
<name>A0A426DLQ6_9FIRM</name>
<feature type="domain" description="Flagellar basal body rod protein N-terminal" evidence="7">
    <location>
        <begin position="23"/>
        <end position="41"/>
    </location>
</feature>
<accession>A0A426DLQ6</accession>
<dbReference type="RefSeq" id="WP_125128906.1">
    <property type="nucleotide sequence ID" value="NZ_RHJS01000002.1"/>
</dbReference>
<comment type="function">
    <text evidence="5 6">Structural component of flagellum, the bacterial motility apparatus. Part of the rod structure of flagellar basal body.</text>
</comment>
<evidence type="ECO:0000256" key="2">
    <source>
        <dbReference type="ARBA" id="ARBA00009677"/>
    </source>
</evidence>
<protein>
    <recommendedName>
        <fullName evidence="3 6">Flagellar basal body rod protein FlgB</fullName>
    </recommendedName>
</protein>
<dbReference type="InterPro" id="IPR001444">
    <property type="entry name" value="Flag_bb_rod_N"/>
</dbReference>
<dbReference type="Proteomes" id="UP000274920">
    <property type="component" value="Unassembled WGS sequence"/>
</dbReference>
<evidence type="ECO:0000256" key="3">
    <source>
        <dbReference type="ARBA" id="ARBA00014376"/>
    </source>
</evidence>
<keyword evidence="8" id="KW-0969">Cilium</keyword>
<evidence type="ECO:0000256" key="5">
    <source>
        <dbReference type="ARBA" id="ARBA00024934"/>
    </source>
</evidence>
<keyword evidence="4 6" id="KW-0975">Bacterial flagellum</keyword>
<gene>
    <name evidence="8" type="primary">flgB</name>
    <name evidence="8" type="ORF">EBB54_21770</name>
</gene>
<comment type="subunit">
    <text evidence="6">The basal body constitutes a major portion of the flagellar organelle and consists of a number of rings mounted on a central rod.</text>
</comment>
<comment type="similarity">
    <text evidence="2 6">Belongs to the flagella basal body rod proteins family.</text>
</comment>
<dbReference type="AlphaFoldDB" id="A0A426DLQ6"/>
<sequence>MLGNSIFGNTMSMANKSLDYLWKKMEVVQNNLANVDTPGYKKKDISFEEVFDKRLRAASQTKSNTQMRQAISGADYFVYTPYDSSARVDENNVHADVEEADMARTSLHYQYLLQTVTADIKRYQTAIKGQ</sequence>
<evidence type="ECO:0000259" key="7">
    <source>
        <dbReference type="Pfam" id="PF00460"/>
    </source>
</evidence>
<evidence type="ECO:0000313" key="8">
    <source>
        <dbReference type="EMBL" id="RRK33691.1"/>
    </source>
</evidence>
<dbReference type="Pfam" id="PF00460">
    <property type="entry name" value="Flg_bb_rod"/>
    <property type="match status" value="1"/>
</dbReference>
<comment type="caution">
    <text evidence="8">The sequence shown here is derived from an EMBL/GenBank/DDBJ whole genome shotgun (WGS) entry which is preliminary data.</text>
</comment>
<dbReference type="GO" id="GO:0071978">
    <property type="term" value="P:bacterial-type flagellum-dependent swarming motility"/>
    <property type="evidence" value="ECO:0007669"/>
    <property type="project" value="TreeGrafter"/>
</dbReference>
<proteinExistence type="inferred from homology"/>
<keyword evidence="9" id="KW-1185">Reference proteome</keyword>
<dbReference type="PANTHER" id="PTHR30435">
    <property type="entry name" value="FLAGELLAR PROTEIN"/>
    <property type="match status" value="1"/>
</dbReference>
<reference evidence="8" key="1">
    <citation type="submission" date="2018-10" db="EMBL/GenBank/DDBJ databases">
        <title>Schaedlerella arabinophila gen. nov. sp. nov., isolated from the mouse intestinal tract and comparative analysis with the genome of the closely related altered Schaedler flora strain ASF502.</title>
        <authorList>
            <person name="Miyake S."/>
            <person name="Soh M."/>
            <person name="Seedorf H."/>
        </authorList>
    </citation>
    <scope>NUCLEOTIDE SEQUENCE [LARGE SCALE GENOMIC DNA]</scope>
    <source>
        <strain evidence="8">DSM 106076</strain>
    </source>
</reference>
<dbReference type="PANTHER" id="PTHR30435:SF12">
    <property type="entry name" value="FLAGELLAR BASAL BODY ROD PROTEIN FLGB"/>
    <property type="match status" value="1"/>
</dbReference>
<keyword evidence="8" id="KW-0966">Cell projection</keyword>
<evidence type="ECO:0000256" key="4">
    <source>
        <dbReference type="ARBA" id="ARBA00023143"/>
    </source>
</evidence>
<evidence type="ECO:0000313" key="9">
    <source>
        <dbReference type="Proteomes" id="UP000274920"/>
    </source>
</evidence>
<dbReference type="EMBL" id="RHJS01000002">
    <property type="protein sequence ID" value="RRK33691.1"/>
    <property type="molecule type" value="Genomic_DNA"/>
</dbReference>
<dbReference type="GO" id="GO:0030694">
    <property type="term" value="C:bacterial-type flagellum basal body, rod"/>
    <property type="evidence" value="ECO:0007669"/>
    <property type="project" value="InterPro"/>
</dbReference>
<keyword evidence="8" id="KW-0282">Flagellum</keyword>
<dbReference type="InterPro" id="IPR006300">
    <property type="entry name" value="FlgB"/>
</dbReference>
<comment type="subcellular location">
    <subcellularLocation>
        <location evidence="1 6">Bacterial flagellum basal body</location>
    </subcellularLocation>
</comment>